<dbReference type="EMBL" id="JAWDJW010000226">
    <property type="protein sequence ID" value="KAK3081258.1"/>
    <property type="molecule type" value="Genomic_DNA"/>
</dbReference>
<accession>A0ACC3DWU4</accession>
<protein>
    <submittedName>
        <fullName evidence="1">Uncharacterized protein</fullName>
    </submittedName>
</protein>
<sequence length="582" mass="64844">MEQASSVLKQMHGPRAVYQGKQKEAVQAIIDNRLQVVAVLGTGEGKSLLYQLPARLPGAGTTVLIVPLVALKQDTIRKCKQLGVDCTVWSADGLPGTGCPLLVVSLDQAVQASFLTYLNQLDVSRELARLAIDESHLVCTAEGYRRRMSEVKQLRMLHCQFVLLTATLPPRMEDAFEKALLLQRPLYVRSLTMRTELEYHVVKLPSSANAGSFELQRSNMCPRVRADEVAGRNVLAQELGCARYYSDAGTIEEKAAVLARWIEGETRVLVATSALAGVDYPHVRVAFHVGEPSGGAIDYAQDVGRVGRDGQGGLCVVFLPPRWRPGYKEEGGEILPENTKAMQRLLDDPRCRMLPLGKFLDRQAQGCRSEVTACDRCKVLGVLQGGEPGESEEEEEYRGEEGELGNKLVREYNRQSAAELARFVQGLELLRGSCVICRFADKVSRQEAEHTLDECKSVNKWRSIQAKRRAQEQGRKIREGWLARYGACYKCDNMQVVCQGQGQGECRYKDIALPLSWLVLCRPEWEERVLRGLEGGLQAVREEGKYMLWLGEGATVFGEQASNLVVVADRVMWIIAREVYRS</sequence>
<evidence type="ECO:0000313" key="1">
    <source>
        <dbReference type="EMBL" id="KAK3081258.1"/>
    </source>
</evidence>
<reference evidence="1" key="1">
    <citation type="submission" date="2024-09" db="EMBL/GenBank/DDBJ databases">
        <title>Black Yeasts Isolated from many extreme environments.</title>
        <authorList>
            <person name="Coleine C."/>
            <person name="Stajich J.E."/>
            <person name="Selbmann L."/>
        </authorList>
    </citation>
    <scope>NUCLEOTIDE SEQUENCE</scope>
    <source>
        <strain evidence="1">CCFEE 5737</strain>
    </source>
</reference>
<dbReference type="Proteomes" id="UP001186974">
    <property type="component" value="Unassembled WGS sequence"/>
</dbReference>
<comment type="caution">
    <text evidence="1">The sequence shown here is derived from an EMBL/GenBank/DDBJ whole genome shotgun (WGS) entry which is preliminary data.</text>
</comment>
<organism evidence="1 2">
    <name type="scientific">Coniosporium uncinatum</name>
    <dbReference type="NCBI Taxonomy" id="93489"/>
    <lineage>
        <taxon>Eukaryota</taxon>
        <taxon>Fungi</taxon>
        <taxon>Dikarya</taxon>
        <taxon>Ascomycota</taxon>
        <taxon>Pezizomycotina</taxon>
        <taxon>Dothideomycetes</taxon>
        <taxon>Dothideomycetes incertae sedis</taxon>
        <taxon>Coniosporium</taxon>
    </lineage>
</organism>
<proteinExistence type="predicted"/>
<keyword evidence="2" id="KW-1185">Reference proteome</keyword>
<evidence type="ECO:0000313" key="2">
    <source>
        <dbReference type="Proteomes" id="UP001186974"/>
    </source>
</evidence>
<name>A0ACC3DWU4_9PEZI</name>
<gene>
    <name evidence="1" type="ORF">LTS18_008602</name>
</gene>